<sequence>MHNNIDIGTKTADILLSLDATNPGIYVLLSNIYAEARRWDAVDHIRGLMRRWGLKKKTPGNSLIEVGKQLHVFFAGDSHPNSDEINQILENVKSELEASGYVLDTSCVLRDVDEAMKIKSLWRRSERLAIAFRLPCTPEGSLIRIIKNLRVCNDCHTVTKYISMVVKREIIVRDANRFHHFVDGKCSCNDYW</sequence>
<dbReference type="EMBL" id="JBBPBM010000004">
    <property type="protein sequence ID" value="KAK8588909.1"/>
    <property type="molecule type" value="Genomic_DNA"/>
</dbReference>
<protein>
    <recommendedName>
        <fullName evidence="2">DYW domain-containing protein</fullName>
    </recommendedName>
</protein>
<organism evidence="3 4">
    <name type="scientific">Hibiscus sabdariffa</name>
    <name type="common">roselle</name>
    <dbReference type="NCBI Taxonomy" id="183260"/>
    <lineage>
        <taxon>Eukaryota</taxon>
        <taxon>Viridiplantae</taxon>
        <taxon>Streptophyta</taxon>
        <taxon>Embryophyta</taxon>
        <taxon>Tracheophyta</taxon>
        <taxon>Spermatophyta</taxon>
        <taxon>Magnoliopsida</taxon>
        <taxon>eudicotyledons</taxon>
        <taxon>Gunneridae</taxon>
        <taxon>Pentapetalae</taxon>
        <taxon>rosids</taxon>
        <taxon>malvids</taxon>
        <taxon>Malvales</taxon>
        <taxon>Malvaceae</taxon>
        <taxon>Malvoideae</taxon>
        <taxon>Hibiscus</taxon>
    </lineage>
</organism>
<evidence type="ECO:0000313" key="3">
    <source>
        <dbReference type="EMBL" id="KAK8588909.1"/>
    </source>
</evidence>
<comment type="similarity">
    <text evidence="1">Belongs to the PPR family. PCMP-H subfamily.</text>
</comment>
<accession>A0ABR2FXD0</accession>
<evidence type="ECO:0000256" key="1">
    <source>
        <dbReference type="ARBA" id="ARBA00006643"/>
    </source>
</evidence>
<dbReference type="PANTHER" id="PTHR47926:SF471">
    <property type="entry name" value="DYW DOMAIN-CONTAINING PROTEIN"/>
    <property type="match status" value="1"/>
</dbReference>
<gene>
    <name evidence="3" type="ORF">V6N12_023321</name>
</gene>
<dbReference type="Proteomes" id="UP001472677">
    <property type="component" value="Unassembled WGS sequence"/>
</dbReference>
<evidence type="ECO:0000259" key="2">
    <source>
        <dbReference type="Pfam" id="PF14432"/>
    </source>
</evidence>
<dbReference type="Pfam" id="PF14432">
    <property type="entry name" value="DYW_deaminase"/>
    <property type="match status" value="1"/>
</dbReference>
<reference evidence="3 4" key="1">
    <citation type="journal article" date="2024" name="G3 (Bethesda)">
        <title>Genome assembly of Hibiscus sabdariffa L. provides insights into metabolisms of medicinal natural products.</title>
        <authorList>
            <person name="Kim T."/>
        </authorList>
    </citation>
    <scope>NUCLEOTIDE SEQUENCE [LARGE SCALE GENOMIC DNA]</scope>
    <source>
        <strain evidence="3">TK-2024</strain>
        <tissue evidence="3">Old leaves</tissue>
    </source>
</reference>
<comment type="caution">
    <text evidence="3">The sequence shown here is derived from an EMBL/GenBank/DDBJ whole genome shotgun (WGS) entry which is preliminary data.</text>
</comment>
<evidence type="ECO:0000313" key="4">
    <source>
        <dbReference type="Proteomes" id="UP001472677"/>
    </source>
</evidence>
<feature type="domain" description="DYW" evidence="2">
    <location>
        <begin position="100"/>
        <end position="192"/>
    </location>
</feature>
<dbReference type="InterPro" id="IPR032867">
    <property type="entry name" value="DYW_dom"/>
</dbReference>
<name>A0ABR2FXD0_9ROSI</name>
<keyword evidence="4" id="KW-1185">Reference proteome</keyword>
<proteinExistence type="inferred from homology"/>
<dbReference type="InterPro" id="IPR046960">
    <property type="entry name" value="PPR_At4g14850-like_plant"/>
</dbReference>
<dbReference type="PANTHER" id="PTHR47926">
    <property type="entry name" value="PENTATRICOPEPTIDE REPEAT-CONTAINING PROTEIN"/>
    <property type="match status" value="1"/>
</dbReference>
<dbReference type="InterPro" id="IPR046848">
    <property type="entry name" value="E_motif"/>
</dbReference>
<dbReference type="Pfam" id="PF20431">
    <property type="entry name" value="E_motif"/>
    <property type="match status" value="1"/>
</dbReference>